<sequence>MKVKTQTISKALREYKYCAHANLVISDMHVSCPVPVAPRKVSSRVATSHSPPLAKLLLKAQQKSEQSKPSSCREPRFPPATSAADRRRCCVGCFAKMIDSFLNNCS</sequence>
<dbReference type="OrthoDB" id="7359856at2759"/>
<protein>
    <submittedName>
        <fullName evidence="2">Uncharacterized protein</fullName>
    </submittedName>
</protein>
<proteinExistence type="predicted"/>
<keyword evidence="3" id="KW-1185">Reference proteome</keyword>
<dbReference type="EMBL" id="JH668330">
    <property type="protein sequence ID" value="KAG6446191.1"/>
    <property type="molecule type" value="Genomic_DNA"/>
</dbReference>
<evidence type="ECO:0000313" key="2">
    <source>
        <dbReference type="EMBL" id="KAG6446191.1"/>
    </source>
</evidence>
<feature type="region of interest" description="Disordered" evidence="1">
    <location>
        <begin position="64"/>
        <end position="84"/>
    </location>
</feature>
<organism evidence="2 3">
    <name type="scientific">Manduca sexta</name>
    <name type="common">Tobacco hawkmoth</name>
    <name type="synonym">Tobacco hornworm</name>
    <dbReference type="NCBI Taxonomy" id="7130"/>
    <lineage>
        <taxon>Eukaryota</taxon>
        <taxon>Metazoa</taxon>
        <taxon>Ecdysozoa</taxon>
        <taxon>Arthropoda</taxon>
        <taxon>Hexapoda</taxon>
        <taxon>Insecta</taxon>
        <taxon>Pterygota</taxon>
        <taxon>Neoptera</taxon>
        <taxon>Endopterygota</taxon>
        <taxon>Lepidoptera</taxon>
        <taxon>Glossata</taxon>
        <taxon>Ditrysia</taxon>
        <taxon>Bombycoidea</taxon>
        <taxon>Sphingidae</taxon>
        <taxon>Sphinginae</taxon>
        <taxon>Sphingini</taxon>
        <taxon>Manduca</taxon>
    </lineage>
</organism>
<accession>A0A921YUH8</accession>
<reference evidence="2" key="1">
    <citation type="journal article" date="2016" name="Insect Biochem. Mol. Biol.">
        <title>Multifaceted biological insights from a draft genome sequence of the tobacco hornworm moth, Manduca sexta.</title>
        <authorList>
            <person name="Kanost M.R."/>
            <person name="Arrese E.L."/>
            <person name="Cao X."/>
            <person name="Chen Y.R."/>
            <person name="Chellapilla S."/>
            <person name="Goldsmith M.R."/>
            <person name="Grosse-Wilde E."/>
            <person name="Heckel D.G."/>
            <person name="Herndon N."/>
            <person name="Jiang H."/>
            <person name="Papanicolaou A."/>
            <person name="Qu J."/>
            <person name="Soulages J.L."/>
            <person name="Vogel H."/>
            <person name="Walters J."/>
            <person name="Waterhouse R.M."/>
            <person name="Ahn S.J."/>
            <person name="Almeida F.C."/>
            <person name="An C."/>
            <person name="Aqrawi P."/>
            <person name="Bretschneider A."/>
            <person name="Bryant W.B."/>
            <person name="Bucks S."/>
            <person name="Chao H."/>
            <person name="Chevignon G."/>
            <person name="Christen J.M."/>
            <person name="Clarke D.F."/>
            <person name="Dittmer N.T."/>
            <person name="Ferguson L.C.F."/>
            <person name="Garavelou S."/>
            <person name="Gordon K.H.J."/>
            <person name="Gunaratna R.T."/>
            <person name="Han Y."/>
            <person name="Hauser F."/>
            <person name="He Y."/>
            <person name="Heidel-Fischer H."/>
            <person name="Hirsh A."/>
            <person name="Hu Y."/>
            <person name="Jiang H."/>
            <person name="Kalra D."/>
            <person name="Klinner C."/>
            <person name="Konig C."/>
            <person name="Kovar C."/>
            <person name="Kroll A.R."/>
            <person name="Kuwar S.S."/>
            <person name="Lee S.L."/>
            <person name="Lehman R."/>
            <person name="Li K."/>
            <person name="Li Z."/>
            <person name="Liang H."/>
            <person name="Lovelace S."/>
            <person name="Lu Z."/>
            <person name="Mansfield J.H."/>
            <person name="McCulloch K.J."/>
            <person name="Mathew T."/>
            <person name="Morton B."/>
            <person name="Muzny D.M."/>
            <person name="Neunemann D."/>
            <person name="Ongeri F."/>
            <person name="Pauchet Y."/>
            <person name="Pu L.L."/>
            <person name="Pyrousis I."/>
            <person name="Rao X.J."/>
            <person name="Redding A."/>
            <person name="Roesel C."/>
            <person name="Sanchez-Gracia A."/>
            <person name="Schaack S."/>
            <person name="Shukla A."/>
            <person name="Tetreau G."/>
            <person name="Wang Y."/>
            <person name="Xiong G.H."/>
            <person name="Traut W."/>
            <person name="Walsh T.K."/>
            <person name="Worley K.C."/>
            <person name="Wu D."/>
            <person name="Wu W."/>
            <person name="Wu Y.Q."/>
            <person name="Zhang X."/>
            <person name="Zou Z."/>
            <person name="Zucker H."/>
            <person name="Briscoe A.D."/>
            <person name="Burmester T."/>
            <person name="Clem R.J."/>
            <person name="Feyereisen R."/>
            <person name="Grimmelikhuijzen C.J.P."/>
            <person name="Hamodrakas S.J."/>
            <person name="Hansson B.S."/>
            <person name="Huguet E."/>
            <person name="Jermiin L.S."/>
            <person name="Lan Q."/>
            <person name="Lehman H.K."/>
            <person name="Lorenzen M."/>
            <person name="Merzendorfer H."/>
            <person name="Michalopoulos I."/>
            <person name="Morton D.B."/>
            <person name="Muthukrishnan S."/>
            <person name="Oakeshott J.G."/>
            <person name="Palmer W."/>
            <person name="Park Y."/>
            <person name="Passarelli A.L."/>
            <person name="Rozas J."/>
            <person name="Schwartz L.M."/>
            <person name="Smith W."/>
            <person name="Southgate A."/>
            <person name="Vilcinskas A."/>
            <person name="Vogt R."/>
            <person name="Wang P."/>
            <person name="Werren J."/>
            <person name="Yu X.Q."/>
            <person name="Zhou J.J."/>
            <person name="Brown S.J."/>
            <person name="Scherer S.E."/>
            <person name="Richards S."/>
            <person name="Blissard G.W."/>
        </authorList>
    </citation>
    <scope>NUCLEOTIDE SEQUENCE</scope>
</reference>
<name>A0A921YUH8_MANSE</name>
<dbReference type="Proteomes" id="UP000791440">
    <property type="component" value="Unassembled WGS sequence"/>
</dbReference>
<evidence type="ECO:0000256" key="1">
    <source>
        <dbReference type="SAM" id="MobiDB-lite"/>
    </source>
</evidence>
<comment type="caution">
    <text evidence="2">The sequence shown here is derived from an EMBL/GenBank/DDBJ whole genome shotgun (WGS) entry which is preliminary data.</text>
</comment>
<reference evidence="2" key="2">
    <citation type="submission" date="2020-12" db="EMBL/GenBank/DDBJ databases">
        <authorList>
            <person name="Kanost M."/>
        </authorList>
    </citation>
    <scope>NUCLEOTIDE SEQUENCE</scope>
</reference>
<gene>
    <name evidence="2" type="ORF">O3G_MSEX004277</name>
</gene>
<dbReference type="AlphaFoldDB" id="A0A921YUH8"/>
<evidence type="ECO:0000313" key="3">
    <source>
        <dbReference type="Proteomes" id="UP000791440"/>
    </source>
</evidence>